<protein>
    <submittedName>
        <fullName evidence="2">Uncharacterized protein</fullName>
    </submittedName>
</protein>
<dbReference type="EMBL" id="UINC01004838">
    <property type="protein sequence ID" value="SVA17222.1"/>
    <property type="molecule type" value="Genomic_DNA"/>
</dbReference>
<organism evidence="2">
    <name type="scientific">marine metagenome</name>
    <dbReference type="NCBI Taxonomy" id="408172"/>
    <lineage>
        <taxon>unclassified sequences</taxon>
        <taxon>metagenomes</taxon>
        <taxon>ecological metagenomes</taxon>
    </lineage>
</organism>
<reference evidence="2" key="1">
    <citation type="submission" date="2018-05" db="EMBL/GenBank/DDBJ databases">
        <authorList>
            <person name="Lanie J.A."/>
            <person name="Ng W.-L."/>
            <person name="Kazmierczak K.M."/>
            <person name="Andrzejewski T.M."/>
            <person name="Davidsen T.M."/>
            <person name="Wayne K.J."/>
            <person name="Tettelin H."/>
            <person name="Glass J.I."/>
            <person name="Rusch D."/>
            <person name="Podicherti R."/>
            <person name="Tsui H.-C.T."/>
            <person name="Winkler M.E."/>
        </authorList>
    </citation>
    <scope>NUCLEOTIDE SEQUENCE</scope>
</reference>
<name>A0A381TMC9_9ZZZZ</name>
<feature type="transmembrane region" description="Helical" evidence="1">
    <location>
        <begin position="6"/>
        <end position="24"/>
    </location>
</feature>
<dbReference type="AlphaFoldDB" id="A0A381TMC9"/>
<keyword evidence="1" id="KW-0812">Transmembrane</keyword>
<evidence type="ECO:0000256" key="1">
    <source>
        <dbReference type="SAM" id="Phobius"/>
    </source>
</evidence>
<evidence type="ECO:0000313" key="2">
    <source>
        <dbReference type="EMBL" id="SVA17222.1"/>
    </source>
</evidence>
<accession>A0A381TMC9</accession>
<proteinExistence type="predicted"/>
<sequence length="35" mass="3915">VQINLVTMHVPTSVFANLVVIALTQQKYSRITSNK</sequence>
<feature type="non-terminal residue" evidence="2">
    <location>
        <position position="1"/>
    </location>
</feature>
<gene>
    <name evidence="2" type="ORF">METZ01_LOCUS70076</name>
</gene>
<keyword evidence="1" id="KW-0472">Membrane</keyword>
<keyword evidence="1" id="KW-1133">Transmembrane helix</keyword>